<dbReference type="AlphaFoldDB" id="A0A2M7AY28"/>
<evidence type="ECO:0000256" key="1">
    <source>
        <dbReference type="SAM" id="Phobius"/>
    </source>
</evidence>
<sequence>MDTLEKKSHDGFSIIELIIYLAIFSLLALALSSVFWQVLQNNNRQLAITELMANANLISHQIELNVKNAQSINQPASPGQTANQLSLAMADSSINPTIFNLQDQKINLSQGANPSQPLTSDRIRVVNFTTTNLTSSATSTLGIIKLSIDLESNNPASSIFRPTTFSFTMSISLRQ</sequence>
<evidence type="ECO:0000313" key="3">
    <source>
        <dbReference type="Proteomes" id="UP000228775"/>
    </source>
</evidence>
<keyword evidence="1" id="KW-0472">Membrane</keyword>
<dbReference type="NCBIfam" id="TIGR02532">
    <property type="entry name" value="IV_pilin_GFxxxE"/>
    <property type="match status" value="1"/>
</dbReference>
<dbReference type="InterPro" id="IPR012902">
    <property type="entry name" value="N_methyl_site"/>
</dbReference>
<dbReference type="EMBL" id="PEVY01000004">
    <property type="protein sequence ID" value="PIU75545.1"/>
    <property type="molecule type" value="Genomic_DNA"/>
</dbReference>
<dbReference type="Pfam" id="PF07963">
    <property type="entry name" value="N_methyl"/>
    <property type="match status" value="1"/>
</dbReference>
<comment type="caution">
    <text evidence="2">The sequence shown here is derived from an EMBL/GenBank/DDBJ whole genome shotgun (WGS) entry which is preliminary data.</text>
</comment>
<dbReference type="Proteomes" id="UP000228775">
    <property type="component" value="Unassembled WGS sequence"/>
</dbReference>
<gene>
    <name evidence="2" type="ORF">COS76_00215</name>
</gene>
<name>A0A2M7AY28_9BACT</name>
<keyword evidence="1" id="KW-0812">Transmembrane</keyword>
<feature type="transmembrane region" description="Helical" evidence="1">
    <location>
        <begin position="12"/>
        <end position="36"/>
    </location>
</feature>
<reference evidence="3" key="1">
    <citation type="submission" date="2017-09" db="EMBL/GenBank/DDBJ databases">
        <title>Depth-based differentiation of microbial function through sediment-hosted aquifers and enrichment of novel symbionts in the deep terrestrial subsurface.</title>
        <authorList>
            <person name="Probst A.J."/>
            <person name="Ladd B."/>
            <person name="Jarett J.K."/>
            <person name="Geller-Mcgrath D.E."/>
            <person name="Sieber C.M.K."/>
            <person name="Emerson J.B."/>
            <person name="Anantharaman K."/>
            <person name="Thomas B.C."/>
            <person name="Malmstrom R."/>
            <person name="Stieglmeier M."/>
            <person name="Klingl A."/>
            <person name="Woyke T."/>
            <person name="Ryan C.M."/>
            <person name="Banfield J.F."/>
        </authorList>
    </citation>
    <scope>NUCLEOTIDE SEQUENCE [LARGE SCALE GENOMIC DNA]</scope>
</reference>
<keyword evidence="1" id="KW-1133">Transmembrane helix</keyword>
<evidence type="ECO:0000313" key="2">
    <source>
        <dbReference type="EMBL" id="PIU75545.1"/>
    </source>
</evidence>
<proteinExistence type="predicted"/>
<accession>A0A2M7AY28</accession>
<protein>
    <submittedName>
        <fullName evidence="2">Uncharacterized protein</fullName>
    </submittedName>
</protein>
<organism evidence="2 3">
    <name type="scientific">Candidatus Portnoybacteria bacterium CG06_land_8_20_14_3_00_39_12</name>
    <dbReference type="NCBI Taxonomy" id="1974809"/>
    <lineage>
        <taxon>Bacteria</taxon>
        <taxon>Candidatus Portnoyibacteriota</taxon>
    </lineage>
</organism>